<comment type="caution">
    <text evidence="1">The sequence shown here is derived from an EMBL/GenBank/DDBJ whole genome shotgun (WGS) entry which is preliminary data.</text>
</comment>
<proteinExistence type="predicted"/>
<evidence type="ECO:0000313" key="5">
    <source>
        <dbReference type="Proteomes" id="UP001219518"/>
    </source>
</evidence>
<evidence type="ECO:0000313" key="2">
    <source>
        <dbReference type="EMBL" id="KAK3915588.1"/>
    </source>
</evidence>
<sequence length="231" mass="27116">MGRLAKQLDRKKWIEWICINLNIHEAAIASHELFCSDHFNSGNIMKIRLKLGSVPELFVEPNINIVRDCIGGLYVRPMVLGAKNRAQDGFVWRCNKCQSLRSVRVCSWFAESKMPLRKIILIIYMWVYKFFQDHIMRDVDISKKTVVDWISRIGGPEKTVEIDESLFNKRKHNKGKKSVCQQWVFSGAEQGSRVILCQIITRSKMMVFRLSWKWLNIIWDHPKDPYVKGIF</sequence>
<keyword evidence="5" id="KW-1185">Reference proteome</keyword>
<gene>
    <name evidence="1" type="ORF">KUF71_000611</name>
    <name evidence="4" type="ORF">KUF71_001520</name>
    <name evidence="3" type="ORF">KUF71_010689</name>
    <name evidence="2" type="ORF">KUF71_024731</name>
</gene>
<reference evidence="1" key="2">
    <citation type="journal article" date="2023" name="BMC Genomics">
        <title>Pest status, molecular evolution, and epigenetic factors derived from the genome assembly of Frankliniella fusca, a thysanopteran phytovirus vector.</title>
        <authorList>
            <person name="Catto M.A."/>
            <person name="Labadie P.E."/>
            <person name="Jacobson A.L."/>
            <person name="Kennedy G.G."/>
            <person name="Srinivasan R."/>
            <person name="Hunt B.G."/>
        </authorList>
    </citation>
    <scope>NUCLEOTIDE SEQUENCE</scope>
    <source>
        <strain evidence="1">PL_HMW_Pooled</strain>
    </source>
</reference>
<dbReference type="EMBL" id="JAHWGI010000070">
    <property type="protein sequence ID" value="KAK3908727.1"/>
    <property type="molecule type" value="Genomic_DNA"/>
</dbReference>
<reference evidence="1" key="1">
    <citation type="submission" date="2021-07" db="EMBL/GenBank/DDBJ databases">
        <authorList>
            <person name="Catto M.A."/>
            <person name="Jacobson A."/>
            <person name="Kennedy G."/>
            <person name="Labadie P."/>
            <person name="Hunt B.G."/>
            <person name="Srinivasan R."/>
        </authorList>
    </citation>
    <scope>NUCLEOTIDE SEQUENCE</scope>
    <source>
        <strain evidence="1">PL_HMW_Pooled</strain>
        <tissue evidence="1">Head</tissue>
    </source>
</reference>
<accession>A0AAE1GT33</accession>
<evidence type="ECO:0000313" key="4">
    <source>
        <dbReference type="EMBL" id="KAK3922854.1"/>
    </source>
</evidence>
<protein>
    <recommendedName>
        <fullName evidence="6">THAP-type domain-containing protein</fullName>
    </recommendedName>
</protein>
<dbReference type="PANTHER" id="PTHR47163">
    <property type="entry name" value="DDE_TNP_IS1595 DOMAIN-CONTAINING PROTEIN"/>
    <property type="match status" value="1"/>
</dbReference>
<evidence type="ECO:0000313" key="3">
    <source>
        <dbReference type="EMBL" id="KAK3921517.1"/>
    </source>
</evidence>
<dbReference type="EMBL" id="JAHWGI010000441">
    <property type="protein sequence ID" value="KAK3915588.1"/>
    <property type="molecule type" value="Genomic_DNA"/>
</dbReference>
<evidence type="ECO:0000313" key="1">
    <source>
        <dbReference type="EMBL" id="KAK3908727.1"/>
    </source>
</evidence>
<dbReference type="EMBL" id="JAHWGI010001035">
    <property type="protein sequence ID" value="KAK3921517.1"/>
    <property type="molecule type" value="Genomic_DNA"/>
</dbReference>
<name>A0AAE1GT33_9NEOP</name>
<organism evidence="1 5">
    <name type="scientific">Frankliniella fusca</name>
    <dbReference type="NCBI Taxonomy" id="407009"/>
    <lineage>
        <taxon>Eukaryota</taxon>
        <taxon>Metazoa</taxon>
        <taxon>Ecdysozoa</taxon>
        <taxon>Arthropoda</taxon>
        <taxon>Hexapoda</taxon>
        <taxon>Insecta</taxon>
        <taxon>Pterygota</taxon>
        <taxon>Neoptera</taxon>
        <taxon>Paraneoptera</taxon>
        <taxon>Thysanoptera</taxon>
        <taxon>Terebrantia</taxon>
        <taxon>Thripoidea</taxon>
        <taxon>Thripidae</taxon>
        <taxon>Frankliniella</taxon>
    </lineage>
</organism>
<dbReference type="EMBL" id="JAHWGI010001123">
    <property type="protein sequence ID" value="KAK3922854.1"/>
    <property type="molecule type" value="Genomic_DNA"/>
</dbReference>
<evidence type="ECO:0008006" key="6">
    <source>
        <dbReference type="Google" id="ProtNLM"/>
    </source>
</evidence>
<dbReference type="Proteomes" id="UP001219518">
    <property type="component" value="Unassembled WGS sequence"/>
</dbReference>
<dbReference type="PANTHER" id="PTHR47163:SF2">
    <property type="entry name" value="SI:DKEY-17M8.2"/>
    <property type="match status" value="1"/>
</dbReference>
<dbReference type="AlphaFoldDB" id="A0AAE1GT33"/>
<dbReference type="InterPro" id="IPR053164">
    <property type="entry name" value="IS1016-like_transposase"/>
</dbReference>